<keyword evidence="2" id="KW-0472">Membrane</keyword>
<dbReference type="Pfam" id="PF02557">
    <property type="entry name" value="VanY"/>
    <property type="match status" value="1"/>
</dbReference>
<keyword evidence="4" id="KW-0378">Hydrolase</keyword>
<protein>
    <submittedName>
        <fullName evidence="4">Putative VanY-type carboxypeptidase</fullName>
    </submittedName>
</protein>
<feature type="domain" description="D-alanyl-D-alanine carboxypeptidase-like core" evidence="3">
    <location>
        <begin position="149"/>
        <end position="258"/>
    </location>
</feature>
<evidence type="ECO:0000256" key="1">
    <source>
        <dbReference type="SAM" id="MobiDB-lite"/>
    </source>
</evidence>
<dbReference type="Proteomes" id="UP000286931">
    <property type="component" value="Unassembled WGS sequence"/>
</dbReference>
<accession>A0A401Z604</accession>
<feature type="region of interest" description="Disordered" evidence="1">
    <location>
        <begin position="113"/>
        <end position="147"/>
    </location>
</feature>
<dbReference type="InterPro" id="IPR009045">
    <property type="entry name" value="Zn_M74/Hedgehog-like"/>
</dbReference>
<evidence type="ECO:0000313" key="4">
    <source>
        <dbReference type="EMBL" id="GCE02275.1"/>
    </source>
</evidence>
<keyword evidence="2" id="KW-0812">Transmembrane</keyword>
<evidence type="ECO:0000259" key="3">
    <source>
        <dbReference type="Pfam" id="PF02557"/>
    </source>
</evidence>
<keyword evidence="2" id="KW-1133">Transmembrane helix</keyword>
<sequence>MEDATGSDARLGEGDPPDKAETVGAPGPFTAATKPIPADWYLRDQSPAPTLRPAFAPETPAEPAERRRANGRGPRRRRLRTPIVWGLAGVLVLGGAGIGATLFLRDDGKNDRADTAVGAEPAPTPTASTAPAAGKPPANDVDSPKNPKALTPAAYAAWKRIDQAMAAEGIKLKLNSGKRGWRHQQKLLDDKIAEVGSREAALHWVLPPEKSMHVQGVAVDIYPADAQAWLQAKGSEYGWCRLYDNEVWHFEYNASYTRGCPPRLPSALDS</sequence>
<proteinExistence type="predicted"/>
<organism evidence="4 5">
    <name type="scientific">Embleya hyalina</name>
    <dbReference type="NCBI Taxonomy" id="516124"/>
    <lineage>
        <taxon>Bacteria</taxon>
        <taxon>Bacillati</taxon>
        <taxon>Actinomycetota</taxon>
        <taxon>Actinomycetes</taxon>
        <taxon>Kitasatosporales</taxon>
        <taxon>Streptomycetaceae</taxon>
        <taxon>Embleya</taxon>
    </lineage>
</organism>
<keyword evidence="5" id="KW-1185">Reference proteome</keyword>
<dbReference type="PANTHER" id="PTHR34385:SF1">
    <property type="entry name" value="PEPTIDOGLYCAN L-ALANYL-D-GLUTAMATE ENDOPEPTIDASE CWLK"/>
    <property type="match status" value="1"/>
</dbReference>
<dbReference type="Gene3D" id="3.30.1380.10">
    <property type="match status" value="1"/>
</dbReference>
<feature type="compositionally biased region" description="Low complexity" evidence="1">
    <location>
        <begin position="119"/>
        <end position="138"/>
    </location>
</feature>
<feature type="region of interest" description="Disordered" evidence="1">
    <location>
        <begin position="1"/>
        <end position="75"/>
    </location>
</feature>
<comment type="caution">
    <text evidence="4">The sequence shown here is derived from an EMBL/GenBank/DDBJ whole genome shotgun (WGS) entry which is preliminary data.</text>
</comment>
<dbReference type="SUPFAM" id="SSF55166">
    <property type="entry name" value="Hedgehog/DD-peptidase"/>
    <property type="match status" value="1"/>
</dbReference>
<dbReference type="PANTHER" id="PTHR34385">
    <property type="entry name" value="D-ALANYL-D-ALANINE CARBOXYPEPTIDASE"/>
    <property type="match status" value="1"/>
</dbReference>
<dbReference type="InterPro" id="IPR052179">
    <property type="entry name" value="DD-CPase-like"/>
</dbReference>
<dbReference type="AlphaFoldDB" id="A0A401Z604"/>
<keyword evidence="4" id="KW-0645">Protease</keyword>
<feature type="compositionally biased region" description="Low complexity" evidence="1">
    <location>
        <begin position="52"/>
        <end position="62"/>
    </location>
</feature>
<dbReference type="InterPro" id="IPR003709">
    <property type="entry name" value="VanY-like_core_dom"/>
</dbReference>
<evidence type="ECO:0000313" key="5">
    <source>
        <dbReference type="Proteomes" id="UP000286931"/>
    </source>
</evidence>
<gene>
    <name evidence="4" type="ORF">EHYA_10052</name>
</gene>
<dbReference type="OrthoDB" id="3293184at2"/>
<feature type="compositionally biased region" description="Basic and acidic residues" evidence="1">
    <location>
        <begin position="10"/>
        <end position="21"/>
    </location>
</feature>
<dbReference type="GO" id="GO:0004180">
    <property type="term" value="F:carboxypeptidase activity"/>
    <property type="evidence" value="ECO:0007669"/>
    <property type="project" value="UniProtKB-KW"/>
</dbReference>
<evidence type="ECO:0000256" key="2">
    <source>
        <dbReference type="SAM" id="Phobius"/>
    </source>
</evidence>
<dbReference type="EMBL" id="BIFH01000060">
    <property type="protein sequence ID" value="GCE02275.1"/>
    <property type="molecule type" value="Genomic_DNA"/>
</dbReference>
<name>A0A401Z604_9ACTN</name>
<reference evidence="4 5" key="1">
    <citation type="submission" date="2018-12" db="EMBL/GenBank/DDBJ databases">
        <title>Draft genome sequence of Embleya hyalina NBRC 13850T.</title>
        <authorList>
            <person name="Komaki H."/>
            <person name="Hosoyama A."/>
            <person name="Kimura A."/>
            <person name="Ichikawa N."/>
            <person name="Tamura T."/>
        </authorList>
    </citation>
    <scope>NUCLEOTIDE SEQUENCE [LARGE SCALE GENOMIC DNA]</scope>
    <source>
        <strain evidence="4 5">NBRC 13850</strain>
    </source>
</reference>
<keyword evidence="4" id="KW-0121">Carboxypeptidase</keyword>
<dbReference type="GO" id="GO:0006508">
    <property type="term" value="P:proteolysis"/>
    <property type="evidence" value="ECO:0007669"/>
    <property type="project" value="InterPro"/>
</dbReference>
<dbReference type="RefSeq" id="WP_160161870.1">
    <property type="nucleotide sequence ID" value="NZ_BIFH01000060.1"/>
</dbReference>
<feature type="transmembrane region" description="Helical" evidence="2">
    <location>
        <begin position="82"/>
        <end position="104"/>
    </location>
</feature>